<name>A0A975AZH9_9BACT</name>
<evidence type="ECO:0000313" key="1">
    <source>
        <dbReference type="EMBL" id="QSZ41365.1"/>
    </source>
</evidence>
<proteinExistence type="predicted"/>
<gene>
    <name evidence="1" type="ORF">GJV85_04340</name>
</gene>
<dbReference type="KEGG" id="saqt:GJV85_04340"/>
<reference evidence="1" key="2">
    <citation type="submission" date="2021-04" db="EMBL/GenBank/DDBJ databases">
        <title>Isolation and characterization of a novel species of the genus Sulfurimonas.</title>
        <authorList>
            <person name="Fukui M."/>
        </authorList>
    </citation>
    <scope>NUCLEOTIDE SEQUENCE</scope>
    <source>
        <strain evidence="1">H1576</strain>
    </source>
</reference>
<dbReference type="RefSeq" id="WP_207562644.1">
    <property type="nucleotide sequence ID" value="NZ_CP046072.1"/>
</dbReference>
<dbReference type="EMBL" id="CP046072">
    <property type="protein sequence ID" value="QSZ41365.1"/>
    <property type="molecule type" value="Genomic_DNA"/>
</dbReference>
<protein>
    <submittedName>
        <fullName evidence="1">Uncharacterized protein</fullName>
    </submittedName>
</protein>
<reference evidence="1" key="1">
    <citation type="submission" date="2019-11" db="EMBL/GenBank/DDBJ databases">
        <authorList>
            <person name="Kojima H."/>
        </authorList>
    </citation>
    <scope>NUCLEOTIDE SEQUENCE</scope>
    <source>
        <strain evidence="1">H1576</strain>
    </source>
</reference>
<sequence>MILDGLYLYRYANSDRIELNGIHSKESIIELMVDEWIYYMECHKCGKSDYCKYTEPHNVNPDKKAEIKCGVAKDFITNYINNTFDSIEDLEIEQKQAYLDTAYYLSQYVQSAEIGIGTLINEDYLSVWGEFAPALYGFTKEPLDYLNKAHKEMKHVGMFRSKKSLILVEGYSENIFVDNFSDIKVVNYEGEGRIRYDKIEFLVQEYQEDGYEVYLQSDMDGKPHNDKVNKIINGGLIKEENIFQFKHDFESSIPAKLFYTILIDNELISDTFENFEEGIDLQRGIVHYVETKYDISINKRMIATEVSLAIHKYSRRRNLYQDERFLDTEIGKFWNFIRKVN</sequence>
<dbReference type="Proteomes" id="UP000671852">
    <property type="component" value="Chromosome"/>
</dbReference>
<keyword evidence="2" id="KW-1185">Reference proteome</keyword>
<accession>A0A975AZH9</accession>
<dbReference type="AlphaFoldDB" id="A0A975AZH9"/>
<organism evidence="1 2">
    <name type="scientific">Sulfurimonas aquatica</name>
    <dbReference type="NCBI Taxonomy" id="2672570"/>
    <lineage>
        <taxon>Bacteria</taxon>
        <taxon>Pseudomonadati</taxon>
        <taxon>Campylobacterota</taxon>
        <taxon>Epsilonproteobacteria</taxon>
        <taxon>Campylobacterales</taxon>
        <taxon>Sulfurimonadaceae</taxon>
        <taxon>Sulfurimonas</taxon>
    </lineage>
</organism>
<evidence type="ECO:0000313" key="2">
    <source>
        <dbReference type="Proteomes" id="UP000671852"/>
    </source>
</evidence>